<reference evidence="7 8" key="1">
    <citation type="submission" date="2024-08" db="EMBL/GenBank/DDBJ databases">
        <authorList>
            <person name="Lu H."/>
        </authorList>
    </citation>
    <scope>NUCLEOTIDE SEQUENCE [LARGE SCALE GENOMIC DNA]</scope>
    <source>
        <strain evidence="7 8">LKC17W</strain>
    </source>
</reference>
<feature type="transmembrane region" description="Helical" evidence="5">
    <location>
        <begin position="123"/>
        <end position="144"/>
    </location>
</feature>
<dbReference type="PRINTS" id="PR01036">
    <property type="entry name" value="TCRTETB"/>
</dbReference>
<feature type="transmembrane region" description="Helical" evidence="5">
    <location>
        <begin position="31"/>
        <end position="54"/>
    </location>
</feature>
<dbReference type="InterPro" id="IPR020846">
    <property type="entry name" value="MFS_dom"/>
</dbReference>
<dbReference type="InterPro" id="IPR011701">
    <property type="entry name" value="MFS"/>
</dbReference>
<proteinExistence type="predicted"/>
<dbReference type="CDD" id="cd17321">
    <property type="entry name" value="MFS_MMR_MDR_like"/>
    <property type="match status" value="1"/>
</dbReference>
<dbReference type="InterPro" id="IPR036259">
    <property type="entry name" value="MFS_trans_sf"/>
</dbReference>
<name>A0ABW7FDP8_9BURK</name>
<evidence type="ECO:0000256" key="2">
    <source>
        <dbReference type="ARBA" id="ARBA00022692"/>
    </source>
</evidence>
<feature type="transmembrane region" description="Helical" evidence="5">
    <location>
        <begin position="248"/>
        <end position="267"/>
    </location>
</feature>
<feature type="transmembrane region" description="Helical" evidence="5">
    <location>
        <begin position="156"/>
        <end position="179"/>
    </location>
</feature>
<organism evidence="7 8">
    <name type="scientific">Pelomonas margarita</name>
    <dbReference type="NCBI Taxonomy" id="3299031"/>
    <lineage>
        <taxon>Bacteria</taxon>
        <taxon>Pseudomonadati</taxon>
        <taxon>Pseudomonadota</taxon>
        <taxon>Betaproteobacteria</taxon>
        <taxon>Burkholderiales</taxon>
        <taxon>Sphaerotilaceae</taxon>
        <taxon>Roseateles</taxon>
    </lineage>
</organism>
<feature type="transmembrane region" description="Helical" evidence="5">
    <location>
        <begin position="328"/>
        <end position="347"/>
    </location>
</feature>
<dbReference type="Proteomes" id="UP001606301">
    <property type="component" value="Unassembled WGS sequence"/>
</dbReference>
<evidence type="ECO:0000313" key="7">
    <source>
        <dbReference type="EMBL" id="MFG6439082.1"/>
    </source>
</evidence>
<feature type="transmembrane region" description="Helical" evidence="5">
    <location>
        <begin position="437"/>
        <end position="454"/>
    </location>
</feature>
<feature type="transmembrane region" description="Helical" evidence="5">
    <location>
        <begin position="460"/>
        <end position="482"/>
    </location>
</feature>
<feature type="domain" description="Major facilitator superfamily (MFS) profile" evidence="6">
    <location>
        <begin position="32"/>
        <end position="483"/>
    </location>
</feature>
<accession>A0ABW7FDP8</accession>
<keyword evidence="8" id="KW-1185">Reference proteome</keyword>
<comment type="caution">
    <text evidence="7">The sequence shown here is derived from an EMBL/GenBank/DDBJ whole genome shotgun (WGS) entry which is preliminary data.</text>
</comment>
<feature type="transmembrane region" description="Helical" evidence="5">
    <location>
        <begin position="191"/>
        <end position="211"/>
    </location>
</feature>
<dbReference type="Pfam" id="PF07690">
    <property type="entry name" value="MFS_1"/>
    <property type="match status" value="1"/>
</dbReference>
<evidence type="ECO:0000256" key="3">
    <source>
        <dbReference type="ARBA" id="ARBA00022989"/>
    </source>
</evidence>
<keyword evidence="4 5" id="KW-0472">Membrane</keyword>
<feature type="transmembrane region" description="Helical" evidence="5">
    <location>
        <begin position="295"/>
        <end position="316"/>
    </location>
</feature>
<gene>
    <name evidence="7" type="ORF">ACG0Z3_00140</name>
</gene>
<dbReference type="PANTHER" id="PTHR42718:SF39">
    <property type="entry name" value="ACTINORHODIN TRANSPORTER-RELATED"/>
    <property type="match status" value="1"/>
</dbReference>
<dbReference type="PANTHER" id="PTHR42718">
    <property type="entry name" value="MAJOR FACILITATOR SUPERFAMILY MULTIDRUG TRANSPORTER MFSC"/>
    <property type="match status" value="1"/>
</dbReference>
<evidence type="ECO:0000259" key="6">
    <source>
        <dbReference type="PROSITE" id="PS50850"/>
    </source>
</evidence>
<feature type="transmembrane region" description="Helical" evidence="5">
    <location>
        <begin position="394"/>
        <end position="416"/>
    </location>
</feature>
<keyword evidence="2 5" id="KW-0812">Transmembrane</keyword>
<dbReference type="EMBL" id="JBIGHW010000001">
    <property type="protein sequence ID" value="MFG6439082.1"/>
    <property type="molecule type" value="Genomic_DNA"/>
</dbReference>
<dbReference type="PROSITE" id="PS50850">
    <property type="entry name" value="MFS"/>
    <property type="match status" value="1"/>
</dbReference>
<comment type="subcellular location">
    <subcellularLocation>
        <location evidence="1">Membrane</location>
        <topology evidence="1">Multi-pass membrane protein</topology>
    </subcellularLocation>
</comment>
<evidence type="ECO:0000313" key="8">
    <source>
        <dbReference type="Proteomes" id="UP001606301"/>
    </source>
</evidence>
<feature type="transmembrane region" description="Helical" evidence="5">
    <location>
        <begin position="66"/>
        <end position="86"/>
    </location>
</feature>
<evidence type="ECO:0000256" key="5">
    <source>
        <dbReference type="SAM" id="Phobius"/>
    </source>
</evidence>
<keyword evidence="3 5" id="KW-1133">Transmembrane helix</keyword>
<sequence length="496" mass="50661">MSGRQSAGPSGSVAQPCPATAAGLSPGRRTLAFVVVAIAFVMDLLDVTIVNVALPGIGQALHASGAQVAWIVAGYALAFAVLLVVGGRLGDLYGYRTMFVWGVASFTVASLACGLATTAGGLVLARVAQGACGAVMVPQVLTLMQAMYAPHERMRAFTIFGTLGGVSSALGPVIGGLLVDADVGGLGWRSVFLINLPVGLLAIVGALRLLPKDAPAPGTSLDLTGAVLCLVAALAWTVPLMQGPEQGWRWPLVLLLGSAPLWSWLLWRHCRRIEGQGGHPIVQPRLMRDSGYRRGLLLSLLCTGLVPAQLFVLTLAWQSGAGLSATRMALLCMPIALGVMLSVTYLGKLAFARLGGRCILLGLLFQAAGIALMAGIAAGLWGEPVALVMQWPGFLAQGLLGLGVGFIGPPLTSLTLHAVPRDQAGGASGVVNAARQFAAVAAIALVAGLVHGPAEAGHTPLLLITTLPGLGALLLASVALAWRLPAGLAPSPAQAH</sequence>
<dbReference type="Gene3D" id="1.20.1720.10">
    <property type="entry name" value="Multidrug resistance protein D"/>
    <property type="match status" value="2"/>
</dbReference>
<dbReference type="RefSeq" id="WP_394394352.1">
    <property type="nucleotide sequence ID" value="NZ_JBIGHW010000001.1"/>
</dbReference>
<feature type="transmembrane region" description="Helical" evidence="5">
    <location>
        <begin position="359"/>
        <end position="382"/>
    </location>
</feature>
<protein>
    <submittedName>
        <fullName evidence="7">MFS transporter</fullName>
    </submittedName>
</protein>
<feature type="transmembrane region" description="Helical" evidence="5">
    <location>
        <begin position="98"/>
        <end position="117"/>
    </location>
</feature>
<feature type="transmembrane region" description="Helical" evidence="5">
    <location>
        <begin position="223"/>
        <end position="242"/>
    </location>
</feature>
<evidence type="ECO:0000256" key="4">
    <source>
        <dbReference type="ARBA" id="ARBA00023136"/>
    </source>
</evidence>
<dbReference type="SUPFAM" id="SSF103473">
    <property type="entry name" value="MFS general substrate transporter"/>
    <property type="match status" value="1"/>
</dbReference>
<evidence type="ECO:0000256" key="1">
    <source>
        <dbReference type="ARBA" id="ARBA00004141"/>
    </source>
</evidence>